<dbReference type="EMBL" id="JBHUGY010000026">
    <property type="protein sequence ID" value="MFD2054554.1"/>
    <property type="molecule type" value="Genomic_DNA"/>
</dbReference>
<evidence type="ECO:0000313" key="1">
    <source>
        <dbReference type="EMBL" id="MFD2054554.1"/>
    </source>
</evidence>
<accession>A0ABW4WGC1</accession>
<sequence>MSQRKLLPGDQCGLRREFRLEPGDGGCLAALAELSCPARLPVSEGRAGPFGL</sequence>
<name>A0ABW4WGC1_9HYPH</name>
<reference evidence="2" key="1">
    <citation type="journal article" date="2019" name="Int. J. Syst. Evol. Microbiol.">
        <title>The Global Catalogue of Microorganisms (GCM) 10K type strain sequencing project: providing services to taxonomists for standard genome sequencing and annotation.</title>
        <authorList>
            <consortium name="The Broad Institute Genomics Platform"/>
            <consortium name="The Broad Institute Genome Sequencing Center for Infectious Disease"/>
            <person name="Wu L."/>
            <person name="Ma J."/>
        </authorList>
    </citation>
    <scope>NUCLEOTIDE SEQUENCE [LARGE SCALE GENOMIC DNA]</scope>
    <source>
        <strain evidence="2">CGMCC 1.16226</strain>
    </source>
</reference>
<keyword evidence="2" id="KW-1185">Reference proteome</keyword>
<dbReference type="Proteomes" id="UP001597349">
    <property type="component" value="Unassembled WGS sequence"/>
</dbReference>
<protein>
    <submittedName>
        <fullName evidence="1">Uncharacterized protein</fullName>
    </submittedName>
</protein>
<gene>
    <name evidence="1" type="ORF">ACFSQT_16105</name>
</gene>
<organism evidence="1 2">
    <name type="scientific">Mesorhizobium calcicola</name>
    <dbReference type="NCBI Taxonomy" id="1300310"/>
    <lineage>
        <taxon>Bacteria</taxon>
        <taxon>Pseudomonadati</taxon>
        <taxon>Pseudomonadota</taxon>
        <taxon>Alphaproteobacteria</taxon>
        <taxon>Hyphomicrobiales</taxon>
        <taxon>Phyllobacteriaceae</taxon>
        <taxon>Mesorhizobium</taxon>
    </lineage>
</organism>
<proteinExistence type="predicted"/>
<comment type="caution">
    <text evidence="1">The sequence shown here is derived from an EMBL/GenBank/DDBJ whole genome shotgun (WGS) entry which is preliminary data.</text>
</comment>
<evidence type="ECO:0000313" key="2">
    <source>
        <dbReference type="Proteomes" id="UP001597349"/>
    </source>
</evidence>
<dbReference type="RefSeq" id="WP_379020220.1">
    <property type="nucleotide sequence ID" value="NZ_JBHUGY010000026.1"/>
</dbReference>